<dbReference type="OrthoDB" id="9806525at2"/>
<reference evidence="6" key="1">
    <citation type="submission" date="2016-10" db="EMBL/GenBank/DDBJ databases">
        <authorList>
            <person name="Varghese N."/>
            <person name="Submissions S."/>
        </authorList>
    </citation>
    <scope>NUCLEOTIDE SEQUENCE [LARGE SCALE GENOMIC DNA]</scope>
    <source>
        <strain evidence="6">DSM 22002</strain>
    </source>
</reference>
<dbReference type="GO" id="GO:0004582">
    <property type="term" value="F:dolichyl-phosphate beta-D-mannosyltransferase activity"/>
    <property type="evidence" value="ECO:0007669"/>
    <property type="project" value="InterPro"/>
</dbReference>
<dbReference type="Pfam" id="PF00535">
    <property type="entry name" value="Glycos_transf_2"/>
    <property type="match status" value="1"/>
</dbReference>
<proteinExistence type="inferred from homology"/>
<dbReference type="GO" id="GO:0009247">
    <property type="term" value="P:glycolipid biosynthetic process"/>
    <property type="evidence" value="ECO:0007669"/>
    <property type="project" value="TreeGrafter"/>
</dbReference>
<evidence type="ECO:0000256" key="1">
    <source>
        <dbReference type="ARBA" id="ARBA00006739"/>
    </source>
</evidence>
<dbReference type="STRING" id="399736.SAMN04489720_3228"/>
<evidence type="ECO:0000256" key="2">
    <source>
        <dbReference type="ARBA" id="ARBA00022676"/>
    </source>
</evidence>
<keyword evidence="3 5" id="KW-0808">Transferase</keyword>
<protein>
    <submittedName>
        <fullName evidence="5">Dolichol-phosphate mannosyltransferase</fullName>
    </submittedName>
</protein>
<organism evidence="5 6">
    <name type="scientific">Agrococcus jejuensis</name>
    <dbReference type="NCBI Taxonomy" id="399736"/>
    <lineage>
        <taxon>Bacteria</taxon>
        <taxon>Bacillati</taxon>
        <taxon>Actinomycetota</taxon>
        <taxon>Actinomycetes</taxon>
        <taxon>Micrococcales</taxon>
        <taxon>Microbacteriaceae</taxon>
        <taxon>Agrococcus</taxon>
    </lineage>
</organism>
<accession>A0A1G8H5W7</accession>
<evidence type="ECO:0000313" key="5">
    <source>
        <dbReference type="EMBL" id="SDI02038.1"/>
    </source>
</evidence>
<dbReference type="PANTHER" id="PTHR43398">
    <property type="entry name" value="DOLICHOL-PHOSPHATE MANNOSYLTRANSFERASE SUBUNIT 1"/>
    <property type="match status" value="1"/>
</dbReference>
<dbReference type="PANTHER" id="PTHR43398:SF1">
    <property type="entry name" value="DOLICHOL-PHOSPHATE MANNOSYLTRANSFERASE SUBUNIT 1"/>
    <property type="match status" value="1"/>
</dbReference>
<gene>
    <name evidence="5" type="ORF">SAMN04489720_3228</name>
</gene>
<dbReference type="InterPro" id="IPR001173">
    <property type="entry name" value="Glyco_trans_2-like"/>
</dbReference>
<dbReference type="Proteomes" id="UP000198822">
    <property type="component" value="Chromosome I"/>
</dbReference>
<dbReference type="AlphaFoldDB" id="A0A1G8H5W7"/>
<dbReference type="FunFam" id="3.90.550.10:FF:000122">
    <property type="entry name" value="Dolichol-phosphate mannosyltransferase subunit 1"/>
    <property type="match status" value="1"/>
</dbReference>
<dbReference type="EMBL" id="LT629695">
    <property type="protein sequence ID" value="SDI02038.1"/>
    <property type="molecule type" value="Genomic_DNA"/>
</dbReference>
<evidence type="ECO:0000256" key="3">
    <source>
        <dbReference type="ARBA" id="ARBA00022679"/>
    </source>
</evidence>
<keyword evidence="2 5" id="KW-0328">Glycosyltransferase</keyword>
<evidence type="ECO:0000259" key="4">
    <source>
        <dbReference type="Pfam" id="PF00535"/>
    </source>
</evidence>
<comment type="similarity">
    <text evidence="1">Belongs to the glycosyltransferase 2 family.</text>
</comment>
<keyword evidence="6" id="KW-1185">Reference proteome</keyword>
<dbReference type="Gene3D" id="3.90.550.10">
    <property type="entry name" value="Spore Coat Polysaccharide Biosynthesis Protein SpsA, Chain A"/>
    <property type="match status" value="1"/>
</dbReference>
<dbReference type="InterPro" id="IPR039528">
    <property type="entry name" value="DPM1-like"/>
</dbReference>
<dbReference type="SUPFAM" id="SSF53448">
    <property type="entry name" value="Nucleotide-diphospho-sugar transferases"/>
    <property type="match status" value="1"/>
</dbReference>
<evidence type="ECO:0000313" key="6">
    <source>
        <dbReference type="Proteomes" id="UP000198822"/>
    </source>
</evidence>
<feature type="domain" description="Glycosyltransferase 2-like" evidence="4">
    <location>
        <begin position="6"/>
        <end position="169"/>
    </location>
</feature>
<dbReference type="RefSeq" id="WP_092506625.1">
    <property type="nucleotide sequence ID" value="NZ_LT629695.1"/>
</dbReference>
<sequence length="242" mass="26204">MPSALVVVPTYDEVDSLERTIGRLRQSVPHASVLIVDDASPDGTGELADRLAAEDAGIEVLHRTERGYGSAVREGFRRGIAAGVDAIAVIDADGSYDVGLLGEMLEAVGEEVDLVIASRWVPGGDVRAMAGRRRVLSQVGNRYARAVLGTDVQDLTSAFRVYSTRVLRRMPLDRMRSDSIAFQIELAVRVAQAGGRIVEMPVQFTERAVGVSKTDVGMVLGTLRRVTQWGVHGIRARPRTKP</sequence>
<name>A0A1G8H5W7_9MICO</name>
<dbReference type="GO" id="GO:0016020">
    <property type="term" value="C:membrane"/>
    <property type="evidence" value="ECO:0007669"/>
    <property type="project" value="GOC"/>
</dbReference>
<dbReference type="InterPro" id="IPR029044">
    <property type="entry name" value="Nucleotide-diphossugar_trans"/>
</dbReference>